<gene>
    <name evidence="1" type="ORF">H9X83_07965</name>
</gene>
<evidence type="ECO:0000313" key="2">
    <source>
        <dbReference type="Proteomes" id="UP000729290"/>
    </source>
</evidence>
<protein>
    <recommendedName>
        <fullName evidence="3">DUF2007 domain-containing protein</fullName>
    </recommendedName>
</protein>
<evidence type="ECO:0008006" key="3">
    <source>
        <dbReference type="Google" id="ProtNLM"/>
    </source>
</evidence>
<dbReference type="EMBL" id="JACSNV010000009">
    <property type="protein sequence ID" value="MBM6878096.1"/>
    <property type="molecule type" value="Genomic_DNA"/>
</dbReference>
<proteinExistence type="predicted"/>
<keyword evidence="2" id="KW-1185">Reference proteome</keyword>
<name>A0ABS2G9F8_9FIRM</name>
<dbReference type="RefSeq" id="WP_205133695.1">
    <property type="nucleotide sequence ID" value="NZ_JACSNT010000008.1"/>
</dbReference>
<accession>A0ABS2G9F8</accession>
<evidence type="ECO:0000313" key="1">
    <source>
        <dbReference type="EMBL" id="MBM6878096.1"/>
    </source>
</evidence>
<organism evidence="1 2">
    <name type="scientific">Anaerotignum lactatifermentans</name>
    <dbReference type="NCBI Taxonomy" id="160404"/>
    <lineage>
        <taxon>Bacteria</taxon>
        <taxon>Bacillati</taxon>
        <taxon>Bacillota</taxon>
        <taxon>Clostridia</taxon>
        <taxon>Lachnospirales</taxon>
        <taxon>Anaerotignaceae</taxon>
        <taxon>Anaerotignum</taxon>
    </lineage>
</organism>
<reference evidence="1 2" key="1">
    <citation type="journal article" date="2021" name="Sci. Rep.">
        <title>The distribution of antibiotic resistance genes in chicken gut microbiota commensals.</title>
        <authorList>
            <person name="Juricova H."/>
            <person name="Matiasovicova J."/>
            <person name="Kubasova T."/>
            <person name="Cejkova D."/>
            <person name="Rychlik I."/>
        </authorList>
    </citation>
    <scope>NUCLEOTIDE SEQUENCE [LARGE SCALE GENOMIC DNA]</scope>
    <source>
        <strain evidence="1 2">An431b</strain>
    </source>
</reference>
<sequence>MFTSFNSVSVCTVHTLEEQARLRRLLEEHQLEYDVSVKDPNALPGFAPVVDAEQMLNREMLYEFSVYKKDVRKAVSLLEKEGYYD</sequence>
<comment type="caution">
    <text evidence="1">The sequence shown here is derived from an EMBL/GenBank/DDBJ whole genome shotgun (WGS) entry which is preliminary data.</text>
</comment>
<dbReference type="Proteomes" id="UP000729290">
    <property type="component" value="Unassembled WGS sequence"/>
</dbReference>